<evidence type="ECO:0000313" key="4">
    <source>
        <dbReference type="Proteomes" id="UP001501787"/>
    </source>
</evidence>
<dbReference type="PANTHER" id="PTHR36842:SF1">
    <property type="entry name" value="PROTEIN TOLB"/>
    <property type="match status" value="1"/>
</dbReference>
<dbReference type="SUPFAM" id="SSF69304">
    <property type="entry name" value="Tricorn protease N-terminal domain"/>
    <property type="match status" value="1"/>
</dbReference>
<dbReference type="EMBL" id="BAAAFR010000001">
    <property type="protein sequence ID" value="GAA0309874.1"/>
    <property type="molecule type" value="Genomic_DNA"/>
</dbReference>
<comment type="caution">
    <text evidence="3">The sequence shown here is derived from an EMBL/GenBank/DDBJ whole genome shotgun (WGS) entry which is preliminary data.</text>
</comment>
<dbReference type="InterPro" id="IPR011659">
    <property type="entry name" value="WD40"/>
</dbReference>
<dbReference type="PROSITE" id="PS51257">
    <property type="entry name" value="PROKAR_LIPOPROTEIN"/>
    <property type="match status" value="1"/>
</dbReference>
<reference evidence="3 4" key="1">
    <citation type="journal article" date="2019" name="Int. J. Syst. Evol. Microbiol.">
        <title>The Global Catalogue of Microorganisms (GCM) 10K type strain sequencing project: providing services to taxonomists for standard genome sequencing and annotation.</title>
        <authorList>
            <consortium name="The Broad Institute Genomics Platform"/>
            <consortium name="The Broad Institute Genome Sequencing Center for Infectious Disease"/>
            <person name="Wu L."/>
            <person name="Ma J."/>
        </authorList>
    </citation>
    <scope>NUCLEOTIDE SEQUENCE [LARGE SCALE GENOMIC DNA]</scope>
    <source>
        <strain evidence="3 4">JCM 16343</strain>
    </source>
</reference>
<comment type="similarity">
    <text evidence="1">Belongs to the TolB family.</text>
</comment>
<name>A0ABN0VL63_9GAMM</name>
<dbReference type="Proteomes" id="UP001501787">
    <property type="component" value="Unassembled WGS sequence"/>
</dbReference>
<dbReference type="PANTHER" id="PTHR36842">
    <property type="entry name" value="PROTEIN TOLB HOMOLOG"/>
    <property type="match status" value="1"/>
</dbReference>
<keyword evidence="4" id="KW-1185">Reference proteome</keyword>
<feature type="chain" id="PRO_5046850306" description="Xaa-Pro aminopeptidase" evidence="2">
    <location>
        <begin position="28"/>
        <end position="351"/>
    </location>
</feature>
<evidence type="ECO:0000313" key="3">
    <source>
        <dbReference type="EMBL" id="GAA0309874.1"/>
    </source>
</evidence>
<organism evidence="3 4">
    <name type="scientific">Psychrobacter aestuarii</name>
    <dbReference type="NCBI Taxonomy" id="556327"/>
    <lineage>
        <taxon>Bacteria</taxon>
        <taxon>Pseudomonadati</taxon>
        <taxon>Pseudomonadota</taxon>
        <taxon>Gammaproteobacteria</taxon>
        <taxon>Moraxellales</taxon>
        <taxon>Moraxellaceae</taxon>
        <taxon>Psychrobacter</taxon>
    </lineage>
</organism>
<dbReference type="InterPro" id="IPR011042">
    <property type="entry name" value="6-blade_b-propeller_TolB-like"/>
</dbReference>
<dbReference type="Pfam" id="PF07676">
    <property type="entry name" value="PD40"/>
    <property type="match status" value="1"/>
</dbReference>
<accession>A0ABN0VL63</accession>
<evidence type="ECO:0008006" key="5">
    <source>
        <dbReference type="Google" id="ProtNLM"/>
    </source>
</evidence>
<dbReference type="Gene3D" id="2.120.10.30">
    <property type="entry name" value="TolB, C-terminal domain"/>
    <property type="match status" value="1"/>
</dbReference>
<dbReference type="RefSeq" id="WP_201504089.1">
    <property type="nucleotide sequence ID" value="NZ_BAAAFR010000001.1"/>
</dbReference>
<evidence type="ECO:0000256" key="2">
    <source>
        <dbReference type="SAM" id="SignalP"/>
    </source>
</evidence>
<proteinExistence type="inferred from homology"/>
<keyword evidence="2" id="KW-0732">Signal</keyword>
<evidence type="ECO:0000256" key="1">
    <source>
        <dbReference type="ARBA" id="ARBA00009820"/>
    </source>
</evidence>
<gene>
    <name evidence="3" type="ORF">GCM10009129_03840</name>
</gene>
<sequence length="351" mass="37943">MKRYSAHIGCVVGALMTLSVSGCQSLAASTGSAPTPKSPALKPMLETMDASDRTGRIAYIETRRDAAGTHTTLYSIHPDGSDKHKYAEVDGSIYSLAWSDDGRYLTYSAQLGRGYPSIYLYDTVTERTLPIITHDGMNLSGQLSADNDTLMYTSSDEGEARVYEYDMATGTRHRAINTDWSVSLQAKYLPDGDIVFVSDKGVSNQPHIYRYDRDARTVVKIDTGGYATSPSISRDGQRMSYLAGGSARVMNLSTGTRIADFGVNGLDETAKLSPSARYVVYPMRTPNDAPSSAPSDAPITSQLFIRPLQGEGASLSLVRSQGVLRDPVWGVMPSVAAKNKPAIKVITKTNP</sequence>
<protein>
    <recommendedName>
        <fullName evidence="5">Xaa-Pro aminopeptidase</fullName>
    </recommendedName>
</protein>
<feature type="signal peptide" evidence="2">
    <location>
        <begin position="1"/>
        <end position="27"/>
    </location>
</feature>